<evidence type="ECO:0000256" key="1">
    <source>
        <dbReference type="SAM" id="Phobius"/>
    </source>
</evidence>
<organism evidence="2 3">
    <name type="scientific">Orrella marina</name>
    <dbReference type="NCBI Taxonomy" id="2163011"/>
    <lineage>
        <taxon>Bacteria</taxon>
        <taxon>Pseudomonadati</taxon>
        <taxon>Pseudomonadota</taxon>
        <taxon>Betaproteobacteria</taxon>
        <taxon>Burkholderiales</taxon>
        <taxon>Alcaligenaceae</taxon>
        <taxon>Orrella</taxon>
    </lineage>
</organism>
<name>A0A2R4XQ10_9BURK</name>
<dbReference type="OrthoDB" id="8657357at2"/>
<protein>
    <recommendedName>
        <fullName evidence="4">DUF2970 domain-containing protein</fullName>
    </recommendedName>
</protein>
<dbReference type="Pfam" id="PF11174">
    <property type="entry name" value="DUF2970"/>
    <property type="match status" value="1"/>
</dbReference>
<dbReference type="RefSeq" id="WP_108623311.1">
    <property type="nucleotide sequence ID" value="NZ_CP028901.1"/>
</dbReference>
<dbReference type="EMBL" id="CP028901">
    <property type="protein sequence ID" value="AWB35855.1"/>
    <property type="molecule type" value="Genomic_DNA"/>
</dbReference>
<feature type="transmembrane region" description="Helical" evidence="1">
    <location>
        <begin position="41"/>
        <end position="65"/>
    </location>
</feature>
<keyword evidence="1" id="KW-1133">Transmembrane helix</keyword>
<dbReference type="AlphaFoldDB" id="A0A2R4XQ10"/>
<proteinExistence type="predicted"/>
<dbReference type="KEGG" id="boz:DBV39_15560"/>
<evidence type="ECO:0000313" key="3">
    <source>
        <dbReference type="Proteomes" id="UP000244571"/>
    </source>
</evidence>
<reference evidence="2 3" key="1">
    <citation type="submission" date="2018-04" db="EMBL/GenBank/DDBJ databases">
        <title>Bordetella sp. HZ20 isolated from seawater.</title>
        <authorList>
            <person name="Sun C."/>
        </authorList>
    </citation>
    <scope>NUCLEOTIDE SEQUENCE [LARGE SCALE GENOMIC DNA]</scope>
    <source>
        <strain evidence="2 3">HZ20</strain>
    </source>
</reference>
<dbReference type="InterPro" id="IPR021344">
    <property type="entry name" value="DUF2970"/>
</dbReference>
<accession>A0A2R4XQ10</accession>
<evidence type="ECO:0000313" key="2">
    <source>
        <dbReference type="EMBL" id="AWB35855.1"/>
    </source>
</evidence>
<keyword evidence="1" id="KW-0812">Transmembrane</keyword>
<keyword evidence="1" id="KW-0472">Membrane</keyword>
<keyword evidence="3" id="KW-1185">Reference proteome</keyword>
<gene>
    <name evidence="2" type="ORF">DBV39_15560</name>
</gene>
<evidence type="ECO:0008006" key="4">
    <source>
        <dbReference type="Google" id="ProtNLM"/>
    </source>
</evidence>
<sequence length="72" mass="8112">MESTQRKLSFFQTLRAVLWAMFGVRRGAGWREDVARLNPVYVIMIGVLFTIVFVISLVFLAGWVVSSMTGQG</sequence>
<dbReference type="Proteomes" id="UP000244571">
    <property type="component" value="Chromosome"/>
</dbReference>